<dbReference type="InterPro" id="IPR001245">
    <property type="entry name" value="Ser-Thr/Tyr_kinase_cat_dom"/>
</dbReference>
<gene>
    <name evidence="2" type="ORF">HAZT_HAZT005697</name>
</gene>
<reference evidence="2" key="3">
    <citation type="submission" date="2019-06" db="EMBL/GenBank/DDBJ databases">
        <authorList>
            <person name="Poynton C."/>
            <person name="Hasenbein S."/>
            <person name="Benoit J.B."/>
            <person name="Sepulveda M.S."/>
            <person name="Poelchau M.F."/>
            <person name="Murali S.C."/>
            <person name="Chen S."/>
            <person name="Glastad K.M."/>
            <person name="Werren J.H."/>
            <person name="Vineis J.H."/>
            <person name="Bowen J.L."/>
            <person name="Friedrich M."/>
            <person name="Jones J."/>
            <person name="Robertson H.M."/>
            <person name="Feyereisen R."/>
            <person name="Mechler-Hickson A."/>
            <person name="Mathers N."/>
            <person name="Lee C.E."/>
            <person name="Colbourne J.K."/>
            <person name="Biales A."/>
            <person name="Johnston J.S."/>
            <person name="Wellborn G.A."/>
            <person name="Rosendale A.J."/>
            <person name="Cridge A.G."/>
            <person name="Munoz-Torres M.C."/>
            <person name="Bain P.A."/>
            <person name="Manny A.R."/>
            <person name="Major K.M."/>
            <person name="Lambert F.N."/>
            <person name="Vulpe C.D."/>
            <person name="Tuck P."/>
            <person name="Blalock B.J."/>
            <person name="Lin Y.-Y."/>
            <person name="Smith M.E."/>
            <person name="Ochoa-Acuna H."/>
            <person name="Chen M.-J.M."/>
            <person name="Childers C.P."/>
            <person name="Qu J."/>
            <person name="Dugan S."/>
            <person name="Lee S.L."/>
            <person name="Chao H."/>
            <person name="Dinh H."/>
            <person name="Han Y."/>
            <person name="Doddapaneni H."/>
            <person name="Worley K.C."/>
            <person name="Muzny D.M."/>
            <person name="Gibbs R.A."/>
            <person name="Richards S."/>
        </authorList>
    </citation>
    <scope>NUCLEOTIDE SEQUENCE</scope>
    <source>
        <strain evidence="2">HAZT.00-mixed</strain>
        <tissue evidence="2">Whole organism</tissue>
    </source>
</reference>
<dbReference type="Proteomes" id="UP000711488">
    <property type="component" value="Unassembled WGS sequence"/>
</dbReference>
<name>A0A6A0GS27_HYAAZ</name>
<dbReference type="PROSITE" id="PS00109">
    <property type="entry name" value="PROTEIN_KINASE_TYR"/>
    <property type="match status" value="1"/>
</dbReference>
<feature type="domain" description="Protein kinase" evidence="1">
    <location>
        <begin position="1"/>
        <end position="201"/>
    </location>
</feature>
<dbReference type="InterPro" id="IPR000719">
    <property type="entry name" value="Prot_kinase_dom"/>
</dbReference>
<reference evidence="2" key="1">
    <citation type="submission" date="2014-08" db="EMBL/GenBank/DDBJ databases">
        <authorList>
            <person name="Murali S."/>
            <person name="Richards S."/>
            <person name="Bandaranaike D."/>
            <person name="Bellair M."/>
            <person name="Blankenburg K."/>
            <person name="Chao H."/>
            <person name="Dinh H."/>
            <person name="Doddapaneni H."/>
            <person name="Dugan-Rocha S."/>
            <person name="Elkadiri S."/>
            <person name="Gnanaolivu R."/>
            <person name="Hughes D."/>
            <person name="Lee S."/>
            <person name="Li M."/>
            <person name="Ming W."/>
            <person name="Munidasa M."/>
            <person name="Muniz J."/>
            <person name="Nguyen L."/>
            <person name="Osuji N."/>
            <person name="Pu L.-L."/>
            <person name="Puazo M."/>
            <person name="Skinner E."/>
            <person name="Qu C."/>
            <person name="Quiroz J."/>
            <person name="Raj R."/>
            <person name="Weissenberger G."/>
            <person name="Xin Y."/>
            <person name="Zou X."/>
            <person name="Han Y."/>
            <person name="Worley K."/>
            <person name="Muzny D."/>
            <person name="Gibbs R."/>
        </authorList>
    </citation>
    <scope>NUCLEOTIDE SEQUENCE</scope>
    <source>
        <strain evidence="2">HAZT.00-mixed</strain>
        <tissue evidence="2">Whole organism</tissue>
    </source>
</reference>
<dbReference type="Pfam" id="PF07714">
    <property type="entry name" value="PK_Tyr_Ser-Thr"/>
    <property type="match status" value="1"/>
</dbReference>
<dbReference type="PANTHER" id="PTHR24416:SF600">
    <property type="entry name" value="PDGF- AND VEGF-RECEPTOR RELATED, ISOFORM J"/>
    <property type="match status" value="1"/>
</dbReference>
<dbReference type="AlphaFoldDB" id="A0A6A0GS27"/>
<reference evidence="2" key="2">
    <citation type="journal article" date="2018" name="Environ. Sci. Technol.">
        <title>The Toxicogenome of Hyalella azteca: A Model for Sediment Ecotoxicology and Evolutionary Toxicology.</title>
        <authorList>
            <person name="Poynton H.C."/>
            <person name="Hasenbein S."/>
            <person name="Benoit J.B."/>
            <person name="Sepulveda M.S."/>
            <person name="Poelchau M.F."/>
            <person name="Hughes D.S.T."/>
            <person name="Murali S.C."/>
            <person name="Chen S."/>
            <person name="Glastad K.M."/>
            <person name="Goodisman M.A.D."/>
            <person name="Werren J.H."/>
            <person name="Vineis J.H."/>
            <person name="Bowen J.L."/>
            <person name="Friedrich M."/>
            <person name="Jones J."/>
            <person name="Robertson H.M."/>
            <person name="Feyereisen R."/>
            <person name="Mechler-Hickson A."/>
            <person name="Mathers N."/>
            <person name="Lee C.E."/>
            <person name="Colbourne J.K."/>
            <person name="Biales A."/>
            <person name="Johnston J.S."/>
            <person name="Wellborn G.A."/>
            <person name="Rosendale A.J."/>
            <person name="Cridge A.G."/>
            <person name="Munoz-Torres M.C."/>
            <person name="Bain P.A."/>
            <person name="Manny A.R."/>
            <person name="Major K.M."/>
            <person name="Lambert F.N."/>
            <person name="Vulpe C.D."/>
            <person name="Tuck P."/>
            <person name="Blalock B.J."/>
            <person name="Lin Y.Y."/>
            <person name="Smith M.E."/>
            <person name="Ochoa-Acuna H."/>
            <person name="Chen M.M."/>
            <person name="Childers C.P."/>
            <person name="Qu J."/>
            <person name="Dugan S."/>
            <person name="Lee S.L."/>
            <person name="Chao H."/>
            <person name="Dinh H."/>
            <person name="Han Y."/>
            <person name="Doddapaneni H."/>
            <person name="Worley K.C."/>
            <person name="Muzny D.M."/>
            <person name="Gibbs R.A."/>
            <person name="Richards S."/>
        </authorList>
    </citation>
    <scope>NUCLEOTIDE SEQUENCE</scope>
    <source>
        <strain evidence="2">HAZT.00-mixed</strain>
        <tissue evidence="2">Whole organism</tissue>
    </source>
</reference>
<organism evidence="2">
    <name type="scientific">Hyalella azteca</name>
    <name type="common">Amphipod</name>
    <dbReference type="NCBI Taxonomy" id="294128"/>
    <lineage>
        <taxon>Eukaryota</taxon>
        <taxon>Metazoa</taxon>
        <taxon>Ecdysozoa</taxon>
        <taxon>Arthropoda</taxon>
        <taxon>Crustacea</taxon>
        <taxon>Multicrustacea</taxon>
        <taxon>Malacostraca</taxon>
        <taxon>Eumalacostraca</taxon>
        <taxon>Peracarida</taxon>
        <taxon>Amphipoda</taxon>
        <taxon>Senticaudata</taxon>
        <taxon>Talitrida</taxon>
        <taxon>Talitroidea</taxon>
        <taxon>Hyalellidae</taxon>
        <taxon>Hyalella</taxon>
    </lineage>
</organism>
<dbReference type="Gene3D" id="1.10.510.10">
    <property type="entry name" value="Transferase(Phosphotransferase) domain 1"/>
    <property type="match status" value="1"/>
</dbReference>
<dbReference type="SUPFAM" id="SSF56112">
    <property type="entry name" value="Protein kinase-like (PK-like)"/>
    <property type="match status" value="1"/>
</dbReference>
<sequence length="364" mass="40715">MRQCPFVVRFEGAVVQGPNMYILMEMVYNFAIQIADGMAYIASNRIIHIDLAPKNCLITRRFLVKIADFGLSRKLAPERCCYHYQIDLPHRKRLKIYLPSFIAPEERRTQDLHSGHECIVFFLKSDVWSYGVLLWQLITCSNKPYAGKEPPAPKDVQTACLWLEGPGRAAKTAELLNSCWMDNQDLRPSFEQIVEQLLPMISPEFTSTEDEGVGSMPGSSRGEVESCQDLAEQVELSRAQGYLRFLSRSGWPPSFNSRHPTFNIRHRAGDGDTGQMTSTRAKTPRFSFHASAEKYLDMSPKNPDGLCLDHSSDLDDGAVCSSYVCGSQPEETSLDDNLCGYTEICGTESVSDIPSVASTVGAFR</sequence>
<protein>
    <recommendedName>
        <fullName evidence="1">Protein kinase domain-containing protein</fullName>
    </recommendedName>
</protein>
<evidence type="ECO:0000313" key="2">
    <source>
        <dbReference type="EMBL" id="KAA0186239.1"/>
    </source>
</evidence>
<evidence type="ECO:0000259" key="1">
    <source>
        <dbReference type="PROSITE" id="PS50011"/>
    </source>
</evidence>
<dbReference type="PANTHER" id="PTHR24416">
    <property type="entry name" value="TYROSINE-PROTEIN KINASE RECEPTOR"/>
    <property type="match status" value="1"/>
</dbReference>
<dbReference type="GO" id="GO:0007169">
    <property type="term" value="P:cell surface receptor protein tyrosine kinase signaling pathway"/>
    <property type="evidence" value="ECO:0007669"/>
    <property type="project" value="TreeGrafter"/>
</dbReference>
<dbReference type="GO" id="GO:0004714">
    <property type="term" value="F:transmembrane receptor protein tyrosine kinase activity"/>
    <property type="evidence" value="ECO:0007669"/>
    <property type="project" value="TreeGrafter"/>
</dbReference>
<proteinExistence type="predicted"/>
<accession>A0A6A0GS27</accession>
<dbReference type="GO" id="GO:0043235">
    <property type="term" value="C:receptor complex"/>
    <property type="evidence" value="ECO:0007669"/>
    <property type="project" value="TreeGrafter"/>
</dbReference>
<comment type="caution">
    <text evidence="2">The sequence shown here is derived from an EMBL/GenBank/DDBJ whole genome shotgun (WGS) entry which is preliminary data.</text>
</comment>
<dbReference type="InterPro" id="IPR008266">
    <property type="entry name" value="Tyr_kinase_AS"/>
</dbReference>
<dbReference type="GO" id="GO:0005886">
    <property type="term" value="C:plasma membrane"/>
    <property type="evidence" value="ECO:0007669"/>
    <property type="project" value="TreeGrafter"/>
</dbReference>
<dbReference type="GO" id="GO:0005524">
    <property type="term" value="F:ATP binding"/>
    <property type="evidence" value="ECO:0007669"/>
    <property type="project" value="InterPro"/>
</dbReference>
<dbReference type="PROSITE" id="PS50011">
    <property type="entry name" value="PROTEIN_KINASE_DOM"/>
    <property type="match status" value="1"/>
</dbReference>
<dbReference type="InterPro" id="IPR050122">
    <property type="entry name" value="RTK"/>
</dbReference>
<dbReference type="EMBL" id="JQDR03015683">
    <property type="protein sequence ID" value="KAA0186239.1"/>
    <property type="molecule type" value="Genomic_DNA"/>
</dbReference>
<dbReference type="InterPro" id="IPR011009">
    <property type="entry name" value="Kinase-like_dom_sf"/>
</dbReference>